<keyword evidence="4" id="KW-1185">Reference proteome</keyword>
<evidence type="ECO:0000256" key="2">
    <source>
        <dbReference type="SAM" id="SignalP"/>
    </source>
</evidence>
<keyword evidence="2" id="KW-0732">Signal</keyword>
<evidence type="ECO:0000313" key="4">
    <source>
        <dbReference type="Proteomes" id="UP000515163"/>
    </source>
</evidence>
<keyword evidence="1" id="KW-1015">Disulfide bond</keyword>
<dbReference type="PANTHER" id="PTHR16146">
    <property type="entry name" value="INTELECTIN"/>
    <property type="match status" value="1"/>
</dbReference>
<evidence type="ECO:0000256" key="1">
    <source>
        <dbReference type="ARBA" id="ARBA00023157"/>
    </source>
</evidence>
<sequence>MWGLLVFVFASLFHLSEPFSPFTYMDKYLKGSQLRVIQVEDWYECIKQCQEELLCISYNFDNKSECQLNGHGVEKRCQAEDELTSSAGWIYHQIREVTRKTTRGKNQGSCPCNCGVSKQCYVEPEYGDVPEKAGSSCQDILNRRGSVPDRAYYLMGATKPVYCHMTSISGCGDVGGWTLVMKINGSKSTFRYNSQYWTSKMPSKKEYQPENGANLDEKETKLATFSSIAFQNICVGMKLVNFSSIRWLNKKISSGKSMMTIAESGYVTFGYDEAKWLKLLPGSKLDNGTKRDGFNVRPSSGDGARVRIGIIAYPKSDNAGVPISYIGFGAGGDAAASKHMGRLSCGNVNGMHYIPAFGYIFVK</sequence>
<dbReference type="InterPro" id="IPR003609">
    <property type="entry name" value="Pan_app"/>
</dbReference>
<name>A0A6P8HFW2_ACTTE</name>
<dbReference type="AlphaFoldDB" id="A0A6P8HFW2"/>
<organism evidence="4 5">
    <name type="scientific">Actinia tenebrosa</name>
    <name type="common">Australian red waratah sea anemone</name>
    <dbReference type="NCBI Taxonomy" id="6105"/>
    <lineage>
        <taxon>Eukaryota</taxon>
        <taxon>Metazoa</taxon>
        <taxon>Cnidaria</taxon>
        <taxon>Anthozoa</taxon>
        <taxon>Hexacorallia</taxon>
        <taxon>Actiniaria</taxon>
        <taxon>Actiniidae</taxon>
        <taxon>Actinia</taxon>
    </lineage>
</organism>
<evidence type="ECO:0000313" key="5">
    <source>
        <dbReference type="RefSeq" id="XP_031554701.1"/>
    </source>
</evidence>
<feature type="chain" id="PRO_5028429744" evidence="2">
    <location>
        <begin position="19"/>
        <end position="363"/>
    </location>
</feature>
<reference evidence="5" key="1">
    <citation type="submission" date="2025-08" db="UniProtKB">
        <authorList>
            <consortium name="RefSeq"/>
        </authorList>
    </citation>
    <scope>IDENTIFICATION</scope>
    <source>
        <tissue evidence="5">Tentacle</tissue>
    </source>
</reference>
<feature type="domain" description="Apple" evidence="3">
    <location>
        <begin position="26"/>
        <end position="80"/>
    </location>
</feature>
<dbReference type="PANTHER" id="PTHR16146:SF46">
    <property type="entry name" value="INTELECTIN-1A-RELATED"/>
    <property type="match status" value="1"/>
</dbReference>
<evidence type="ECO:0000259" key="3">
    <source>
        <dbReference type="Pfam" id="PF00024"/>
    </source>
</evidence>
<protein>
    <submittedName>
        <fullName evidence="5">Uncharacterized protein LOC116291655</fullName>
    </submittedName>
</protein>
<dbReference type="InParanoid" id="A0A6P8HFW2"/>
<gene>
    <name evidence="5" type="primary">LOC116291655</name>
</gene>
<dbReference type="Pfam" id="PF00024">
    <property type="entry name" value="PAN_1"/>
    <property type="match status" value="1"/>
</dbReference>
<dbReference type="GO" id="GO:0070492">
    <property type="term" value="F:oligosaccharide binding"/>
    <property type="evidence" value="ECO:0007669"/>
    <property type="project" value="TreeGrafter"/>
</dbReference>
<dbReference type="Proteomes" id="UP000515163">
    <property type="component" value="Unplaced"/>
</dbReference>
<dbReference type="KEGG" id="aten:116291655"/>
<dbReference type="RefSeq" id="XP_031554701.1">
    <property type="nucleotide sequence ID" value="XM_031698841.1"/>
</dbReference>
<proteinExistence type="predicted"/>
<accession>A0A6P8HFW2</accession>
<dbReference type="GeneID" id="116291655"/>
<dbReference type="GO" id="GO:0005615">
    <property type="term" value="C:extracellular space"/>
    <property type="evidence" value="ECO:0007669"/>
    <property type="project" value="TreeGrafter"/>
</dbReference>
<feature type="signal peptide" evidence="2">
    <location>
        <begin position="1"/>
        <end position="18"/>
    </location>
</feature>
<dbReference type="OrthoDB" id="5950469at2759"/>